<name>A0A9D4J1Z4_DREPO</name>
<evidence type="ECO:0000313" key="3">
    <source>
        <dbReference type="Proteomes" id="UP000828390"/>
    </source>
</evidence>
<gene>
    <name evidence="2" type="ORF">DPMN_148900</name>
</gene>
<evidence type="ECO:0000313" key="2">
    <source>
        <dbReference type="EMBL" id="KAH3795350.1"/>
    </source>
</evidence>
<keyword evidence="3" id="KW-1185">Reference proteome</keyword>
<feature type="compositionally biased region" description="Basic and acidic residues" evidence="1">
    <location>
        <begin position="31"/>
        <end position="41"/>
    </location>
</feature>
<sequence>MTRNPSGRTGTGKKGPPVAPKPNSRTLQESHISDKTNHGDMDLEEFLKSEKNVSDHDQFPDSYVDREHVATVAVQPAPVPAPVVRTENDSTSDSMITNFLNEAIGNIIVIRSRKRKQSERRELRTQVKEENRESGVFDAEDEDSAAAAMPQLNDVLGRTNGKVQQEATLPLQSSKVCKAGIFAPNYSLLQAGSKWQKINTFVKNMNKISKTQKSKTFPINSIIGLGILSYS</sequence>
<reference evidence="2" key="1">
    <citation type="journal article" date="2019" name="bioRxiv">
        <title>The Genome of the Zebra Mussel, Dreissena polymorpha: A Resource for Invasive Species Research.</title>
        <authorList>
            <person name="McCartney M.A."/>
            <person name="Auch B."/>
            <person name="Kono T."/>
            <person name="Mallez S."/>
            <person name="Zhang Y."/>
            <person name="Obille A."/>
            <person name="Becker A."/>
            <person name="Abrahante J.E."/>
            <person name="Garbe J."/>
            <person name="Badalamenti J.P."/>
            <person name="Herman A."/>
            <person name="Mangelson H."/>
            <person name="Liachko I."/>
            <person name="Sullivan S."/>
            <person name="Sone E.D."/>
            <person name="Koren S."/>
            <person name="Silverstein K.A.T."/>
            <person name="Beckman K.B."/>
            <person name="Gohl D.M."/>
        </authorList>
    </citation>
    <scope>NUCLEOTIDE SEQUENCE</scope>
    <source>
        <strain evidence="2">Duluth1</strain>
        <tissue evidence="2">Whole animal</tissue>
    </source>
</reference>
<evidence type="ECO:0000256" key="1">
    <source>
        <dbReference type="SAM" id="MobiDB-lite"/>
    </source>
</evidence>
<organism evidence="2 3">
    <name type="scientific">Dreissena polymorpha</name>
    <name type="common">Zebra mussel</name>
    <name type="synonym">Mytilus polymorpha</name>
    <dbReference type="NCBI Taxonomy" id="45954"/>
    <lineage>
        <taxon>Eukaryota</taxon>
        <taxon>Metazoa</taxon>
        <taxon>Spiralia</taxon>
        <taxon>Lophotrochozoa</taxon>
        <taxon>Mollusca</taxon>
        <taxon>Bivalvia</taxon>
        <taxon>Autobranchia</taxon>
        <taxon>Heteroconchia</taxon>
        <taxon>Euheterodonta</taxon>
        <taxon>Imparidentia</taxon>
        <taxon>Neoheterodontei</taxon>
        <taxon>Myida</taxon>
        <taxon>Dreissenoidea</taxon>
        <taxon>Dreissenidae</taxon>
        <taxon>Dreissena</taxon>
    </lineage>
</organism>
<comment type="caution">
    <text evidence="2">The sequence shown here is derived from an EMBL/GenBank/DDBJ whole genome shotgun (WGS) entry which is preliminary data.</text>
</comment>
<accession>A0A9D4J1Z4</accession>
<feature type="compositionally biased region" description="Basic and acidic residues" evidence="1">
    <location>
        <begin position="121"/>
        <end position="135"/>
    </location>
</feature>
<dbReference type="AlphaFoldDB" id="A0A9D4J1Z4"/>
<proteinExistence type="predicted"/>
<dbReference type="EMBL" id="JAIWYP010000007">
    <property type="protein sequence ID" value="KAH3795350.1"/>
    <property type="molecule type" value="Genomic_DNA"/>
</dbReference>
<protein>
    <submittedName>
        <fullName evidence="2">Uncharacterized protein</fullName>
    </submittedName>
</protein>
<feature type="region of interest" description="Disordered" evidence="1">
    <location>
        <begin position="1"/>
        <end position="41"/>
    </location>
</feature>
<reference evidence="2" key="2">
    <citation type="submission" date="2020-11" db="EMBL/GenBank/DDBJ databases">
        <authorList>
            <person name="McCartney M.A."/>
            <person name="Auch B."/>
            <person name="Kono T."/>
            <person name="Mallez S."/>
            <person name="Becker A."/>
            <person name="Gohl D.M."/>
            <person name="Silverstein K.A.T."/>
            <person name="Koren S."/>
            <person name="Bechman K.B."/>
            <person name="Herman A."/>
            <person name="Abrahante J.E."/>
            <person name="Garbe J."/>
        </authorList>
    </citation>
    <scope>NUCLEOTIDE SEQUENCE</scope>
    <source>
        <strain evidence="2">Duluth1</strain>
        <tissue evidence="2">Whole animal</tissue>
    </source>
</reference>
<dbReference type="Proteomes" id="UP000828390">
    <property type="component" value="Unassembled WGS sequence"/>
</dbReference>
<feature type="region of interest" description="Disordered" evidence="1">
    <location>
        <begin position="121"/>
        <end position="141"/>
    </location>
</feature>